<sequence length="301" mass="34736">MLYILTIILFFTITGYLTILERGILGLVHNRKGVSKINTFNIYHFYLDFLKMIIKGRCGKTISKFNNLIILILGMLTLILFIFFLLPFNAISKNITLSFIWLIVLDNILLIYKIFLLERIGGKIVKLTSKRIRKIYIILEGCMNLLYSPIIYIYILFSSSSWGISQILLGKLSIIYLTPLYLTLLMVNLLKSLRCPFDYFEVESELSGGGTLEFGGINFVIWSLVEYSLIQNNIYILITIILIIWGFINYSIIITLFIILSILIMLTRGVLTRVRFESIFMILIKIQIILIVLSLGEIIIL</sequence>
<feature type="transmembrane region" description="Helical" evidence="5">
    <location>
        <begin position="135"/>
        <end position="155"/>
    </location>
</feature>
<feature type="transmembrane region" description="Helical" evidence="5">
    <location>
        <begin position="236"/>
        <end position="266"/>
    </location>
</feature>
<geneLocation type="mitochondrion" evidence="6"/>
<proteinExistence type="predicted"/>
<keyword evidence="3 5" id="KW-1133">Transmembrane helix</keyword>
<feature type="transmembrane region" description="Helical" evidence="5">
    <location>
        <begin position="65"/>
        <end position="86"/>
    </location>
</feature>
<name>A0A678XDF9_MYXSQ</name>
<dbReference type="InterPro" id="IPR001694">
    <property type="entry name" value="NADH_UbQ_OxRdtase_su1/FPO"/>
</dbReference>
<keyword evidence="2 5" id="KW-0812">Transmembrane</keyword>
<feature type="transmembrane region" description="Helical" evidence="5">
    <location>
        <begin position="278"/>
        <end position="300"/>
    </location>
</feature>
<feature type="transmembrane region" description="Helical" evidence="5">
    <location>
        <begin position="167"/>
        <end position="190"/>
    </location>
</feature>
<protein>
    <submittedName>
        <fullName evidence="6">NADH dehydrogenase subunit 1</fullName>
    </submittedName>
</protein>
<keyword evidence="4 5" id="KW-0472">Membrane</keyword>
<dbReference type="EMBL" id="MK087050">
    <property type="protein sequence ID" value="AZA06365.1"/>
    <property type="molecule type" value="Genomic_DNA"/>
</dbReference>
<comment type="subcellular location">
    <subcellularLocation>
        <location evidence="1">Membrane</location>
        <topology evidence="1">Multi-pass membrane protein</topology>
    </subcellularLocation>
</comment>
<accession>A0A678XDF9</accession>
<evidence type="ECO:0000256" key="3">
    <source>
        <dbReference type="ARBA" id="ARBA00022989"/>
    </source>
</evidence>
<evidence type="ECO:0000256" key="2">
    <source>
        <dbReference type="ARBA" id="ARBA00022692"/>
    </source>
</evidence>
<dbReference type="GO" id="GO:0016020">
    <property type="term" value="C:membrane"/>
    <property type="evidence" value="ECO:0007669"/>
    <property type="project" value="UniProtKB-SubCell"/>
</dbReference>
<evidence type="ECO:0000256" key="5">
    <source>
        <dbReference type="SAM" id="Phobius"/>
    </source>
</evidence>
<keyword evidence="6" id="KW-0496">Mitochondrion</keyword>
<dbReference type="Proteomes" id="UP001296480">
    <property type="component" value="Mitochondrion MT"/>
</dbReference>
<evidence type="ECO:0000256" key="1">
    <source>
        <dbReference type="ARBA" id="ARBA00004141"/>
    </source>
</evidence>
<dbReference type="AlphaFoldDB" id="A0A678XDF9"/>
<feature type="transmembrane region" description="Helical" evidence="5">
    <location>
        <begin position="6"/>
        <end position="28"/>
    </location>
</feature>
<organism evidence="6">
    <name type="scientific">Myxobolus squamalis</name>
    <name type="common">Myxosporean</name>
    <dbReference type="NCBI Taxonomy" id="59785"/>
    <lineage>
        <taxon>Eukaryota</taxon>
        <taxon>Metazoa</taxon>
        <taxon>Cnidaria</taxon>
        <taxon>Myxozoa</taxon>
        <taxon>Myxosporea</taxon>
        <taxon>Bivalvulida</taxon>
        <taxon>Platysporina</taxon>
        <taxon>Myxobolidae</taxon>
        <taxon>Myxobolus</taxon>
    </lineage>
</organism>
<feature type="transmembrane region" description="Helical" evidence="5">
    <location>
        <begin position="98"/>
        <end position="115"/>
    </location>
</feature>
<gene>
    <name evidence="6" type="primary">nad1</name>
</gene>
<dbReference type="Pfam" id="PF00146">
    <property type="entry name" value="NADHdh"/>
    <property type="match status" value="1"/>
</dbReference>
<evidence type="ECO:0000313" key="6">
    <source>
        <dbReference type="EMBL" id="AZA06365.1"/>
    </source>
</evidence>
<evidence type="ECO:0000256" key="4">
    <source>
        <dbReference type="ARBA" id="ARBA00023136"/>
    </source>
</evidence>
<reference evidence="6" key="1">
    <citation type="submission" date="2018-10" db="EMBL/GenBank/DDBJ databases">
        <title>Myxobolus squamalis genome and transcriptome.</title>
        <authorList>
            <person name="Yahalomi D."/>
            <person name="Atkinson S.D."/>
            <person name="Neuhof M."/>
            <person name="Chang E.S."/>
            <person name="Philippe H."/>
            <person name="Cartwright P."/>
            <person name="Bartholomew J.L."/>
            <person name="Huchon D."/>
        </authorList>
    </citation>
    <scope>NUCLEOTIDE SEQUENCE</scope>
</reference>